<proteinExistence type="predicted"/>
<dbReference type="GeneID" id="20092080"/>
<organism evidence="2">
    <name type="scientific">Aphanomyces invadans</name>
    <dbReference type="NCBI Taxonomy" id="157072"/>
    <lineage>
        <taxon>Eukaryota</taxon>
        <taxon>Sar</taxon>
        <taxon>Stramenopiles</taxon>
        <taxon>Oomycota</taxon>
        <taxon>Saprolegniomycetes</taxon>
        <taxon>Saprolegniales</taxon>
        <taxon>Verrucalvaceae</taxon>
        <taxon>Aphanomyces</taxon>
    </lineage>
</organism>
<protein>
    <submittedName>
        <fullName evidence="2">Uncharacterized protein</fullName>
    </submittedName>
</protein>
<dbReference type="AlphaFoldDB" id="A0A024T9V5"/>
<accession>A0A024T9V5</accession>
<reference evidence="2" key="1">
    <citation type="submission" date="2013-12" db="EMBL/GenBank/DDBJ databases">
        <title>The Genome Sequence of Aphanomyces invadans NJM9701.</title>
        <authorList>
            <consortium name="The Broad Institute Genomics Platform"/>
            <person name="Russ C."/>
            <person name="Tyler B."/>
            <person name="van West P."/>
            <person name="Dieguez-Uribeondo J."/>
            <person name="Young S.K."/>
            <person name="Zeng Q."/>
            <person name="Gargeya S."/>
            <person name="Fitzgerald M."/>
            <person name="Abouelleil A."/>
            <person name="Alvarado L."/>
            <person name="Chapman S.B."/>
            <person name="Gainer-Dewar J."/>
            <person name="Goldberg J."/>
            <person name="Griggs A."/>
            <person name="Gujja S."/>
            <person name="Hansen M."/>
            <person name="Howarth C."/>
            <person name="Imamovic A."/>
            <person name="Ireland A."/>
            <person name="Larimer J."/>
            <person name="McCowan C."/>
            <person name="Murphy C."/>
            <person name="Pearson M."/>
            <person name="Poon T.W."/>
            <person name="Priest M."/>
            <person name="Roberts A."/>
            <person name="Saif S."/>
            <person name="Shea T."/>
            <person name="Sykes S."/>
            <person name="Wortman J."/>
            <person name="Nusbaum C."/>
            <person name="Birren B."/>
        </authorList>
    </citation>
    <scope>NUCLEOTIDE SEQUENCE [LARGE SCALE GENOMIC DNA]</scope>
    <source>
        <strain evidence="2">NJM9701</strain>
    </source>
</reference>
<dbReference type="EMBL" id="KI914086">
    <property type="protein sequence ID" value="ETV90137.1"/>
    <property type="molecule type" value="Genomic_DNA"/>
</dbReference>
<gene>
    <name evidence="2" type="ORF">H310_15030</name>
</gene>
<evidence type="ECO:0000256" key="1">
    <source>
        <dbReference type="SAM" id="MobiDB-lite"/>
    </source>
</evidence>
<name>A0A024T9V5_9STRA</name>
<feature type="compositionally biased region" description="Polar residues" evidence="1">
    <location>
        <begin position="91"/>
        <end position="123"/>
    </location>
</feature>
<feature type="region of interest" description="Disordered" evidence="1">
    <location>
        <begin position="90"/>
        <end position="143"/>
    </location>
</feature>
<evidence type="ECO:0000313" key="2">
    <source>
        <dbReference type="EMBL" id="ETV90137.1"/>
    </source>
</evidence>
<sequence length="143" mass="15690">MAVTPLDAFNFFENRGCFLVSVFPTFPAGTLHSNTLKVIFSSKQGSGYLSSHHKEDEPLREICSAVDQPTSFVVHKISALNDLCRPVSMEAAQNSRESNQGSHPAPQQQAPAVTMSLPTSKDPPSSWHKKIKARLFPVPTEEP</sequence>
<dbReference type="VEuPathDB" id="FungiDB:H310_15030"/>
<dbReference type="RefSeq" id="XP_008881232.1">
    <property type="nucleotide sequence ID" value="XM_008883010.1"/>
</dbReference>